<organism evidence="1 2">
    <name type="scientific">Methylobacterium gossipiicola</name>
    <dbReference type="NCBI Taxonomy" id="582675"/>
    <lineage>
        <taxon>Bacteria</taxon>
        <taxon>Pseudomonadati</taxon>
        <taxon>Pseudomonadota</taxon>
        <taxon>Alphaproteobacteria</taxon>
        <taxon>Hyphomicrobiales</taxon>
        <taxon>Methylobacteriaceae</taxon>
        <taxon>Methylobacterium</taxon>
    </lineage>
</organism>
<evidence type="ECO:0008006" key="3">
    <source>
        <dbReference type="Google" id="ProtNLM"/>
    </source>
</evidence>
<dbReference type="Proteomes" id="UP000199229">
    <property type="component" value="Unassembled WGS sequence"/>
</dbReference>
<keyword evidence="2" id="KW-1185">Reference proteome</keyword>
<evidence type="ECO:0000313" key="1">
    <source>
        <dbReference type="EMBL" id="SFG81899.1"/>
    </source>
</evidence>
<reference evidence="2" key="1">
    <citation type="submission" date="2016-10" db="EMBL/GenBank/DDBJ databases">
        <authorList>
            <person name="Varghese N."/>
            <person name="Submissions S."/>
        </authorList>
    </citation>
    <scope>NUCLEOTIDE SEQUENCE [LARGE SCALE GENOMIC DNA]</scope>
    <source>
        <strain evidence="2">Gh-105</strain>
    </source>
</reference>
<gene>
    <name evidence="1" type="ORF">SAMN05192565_11271</name>
</gene>
<dbReference type="AlphaFoldDB" id="A0A1I2V0B4"/>
<sequence length="132" mass="13864">MYEWPGIVHKAAMSAGSPIRAYEAMRGWWAIAVRALSLVLALALVAPGTIHSAEVHRFAGAEVSMSAYSDAAPASHADGCLTCHANCGCHQAINPEGPALALSAMTKRPTYALVDATMVSVSPDRLPRPPRA</sequence>
<proteinExistence type="predicted"/>
<name>A0A1I2V0B4_9HYPH</name>
<evidence type="ECO:0000313" key="2">
    <source>
        <dbReference type="Proteomes" id="UP000199229"/>
    </source>
</evidence>
<protein>
    <recommendedName>
        <fullName evidence="3">DUF2946 domain-containing protein</fullName>
    </recommendedName>
</protein>
<dbReference type="STRING" id="582675.SAMN05192565_11271"/>
<accession>A0A1I2V0B4</accession>
<dbReference type="EMBL" id="FOPM01000012">
    <property type="protein sequence ID" value="SFG81899.1"/>
    <property type="molecule type" value="Genomic_DNA"/>
</dbReference>